<name>A0A6A1USW8_9ROSI</name>
<evidence type="ECO:0000256" key="1">
    <source>
        <dbReference type="ARBA" id="ARBA00023054"/>
    </source>
</evidence>
<keyword evidence="3" id="KW-1185">Reference proteome</keyword>
<dbReference type="PANTHER" id="PTHR31342">
    <property type="entry name" value="PROTEIN CHUP1, CHLOROPLASTIC"/>
    <property type="match status" value="1"/>
</dbReference>
<dbReference type="AlphaFoldDB" id="A0A6A1USW8"/>
<evidence type="ECO:0000313" key="3">
    <source>
        <dbReference type="Proteomes" id="UP000516437"/>
    </source>
</evidence>
<dbReference type="OrthoDB" id="1747714at2759"/>
<evidence type="ECO:0000313" key="2">
    <source>
        <dbReference type="EMBL" id="KAB1203432.1"/>
    </source>
</evidence>
<protein>
    <submittedName>
        <fullName evidence="2">Protein CHUP1, chloroplastic</fullName>
    </submittedName>
</protein>
<sequence length="171" mass="19625">MTHFAENSKFHSRFRFATAPAPSLPISVAPSPVPSVDETAVLKHFDWPEQKADALREAAFAYCDLKKLKSEATSFRDSARQPYVPALKKMQALLEKLEHGVYNLSRLRESATRRYKDFHIPTDWMLDTGYVSSLSCDRYEEYIDYLFPEETQTTNLDIGSRKQVEEAEALI</sequence>
<proteinExistence type="predicted"/>
<dbReference type="GO" id="GO:0072699">
    <property type="term" value="P:protein localization to cortical microtubule cytoskeleton"/>
    <property type="evidence" value="ECO:0007669"/>
    <property type="project" value="TreeGrafter"/>
</dbReference>
<dbReference type="InterPro" id="IPR040265">
    <property type="entry name" value="CHUP1/IPGA1-like"/>
</dbReference>
<comment type="caution">
    <text evidence="2">The sequence shown here is derived from an EMBL/GenBank/DDBJ whole genome shotgun (WGS) entry which is preliminary data.</text>
</comment>
<gene>
    <name evidence="2" type="ORF">CJ030_MR8G026762</name>
</gene>
<dbReference type="EMBL" id="RXIC02000026">
    <property type="protein sequence ID" value="KAB1203432.1"/>
    <property type="molecule type" value="Genomic_DNA"/>
</dbReference>
<dbReference type="PANTHER" id="PTHR31342:SF18">
    <property type="entry name" value="OS01G0651932 PROTEIN"/>
    <property type="match status" value="1"/>
</dbReference>
<dbReference type="Proteomes" id="UP000516437">
    <property type="component" value="Chromosome 8"/>
</dbReference>
<dbReference type="GO" id="GO:0055028">
    <property type="term" value="C:cortical microtubule"/>
    <property type="evidence" value="ECO:0007669"/>
    <property type="project" value="TreeGrafter"/>
</dbReference>
<accession>A0A6A1USW8</accession>
<reference evidence="2 3" key="1">
    <citation type="journal article" date="2019" name="Plant Biotechnol. J.">
        <title>The red bayberry genome and genetic basis of sex determination.</title>
        <authorList>
            <person name="Jia H.M."/>
            <person name="Jia H.J."/>
            <person name="Cai Q.L."/>
            <person name="Wang Y."/>
            <person name="Zhao H.B."/>
            <person name="Yang W.F."/>
            <person name="Wang G.Y."/>
            <person name="Li Y.H."/>
            <person name="Zhan D.L."/>
            <person name="Shen Y.T."/>
            <person name="Niu Q.F."/>
            <person name="Chang L."/>
            <person name="Qiu J."/>
            <person name="Zhao L."/>
            <person name="Xie H.B."/>
            <person name="Fu W.Y."/>
            <person name="Jin J."/>
            <person name="Li X.W."/>
            <person name="Jiao Y."/>
            <person name="Zhou C.C."/>
            <person name="Tu T."/>
            <person name="Chai C.Y."/>
            <person name="Gao J.L."/>
            <person name="Fan L.J."/>
            <person name="van de Weg E."/>
            <person name="Wang J.Y."/>
            <person name="Gao Z.S."/>
        </authorList>
    </citation>
    <scope>NUCLEOTIDE SEQUENCE [LARGE SCALE GENOMIC DNA]</scope>
    <source>
        <tissue evidence="2">Leaves</tissue>
    </source>
</reference>
<keyword evidence="1" id="KW-0175">Coiled coil</keyword>
<organism evidence="2 3">
    <name type="scientific">Morella rubra</name>
    <name type="common">Chinese bayberry</name>
    <dbReference type="NCBI Taxonomy" id="262757"/>
    <lineage>
        <taxon>Eukaryota</taxon>
        <taxon>Viridiplantae</taxon>
        <taxon>Streptophyta</taxon>
        <taxon>Embryophyta</taxon>
        <taxon>Tracheophyta</taxon>
        <taxon>Spermatophyta</taxon>
        <taxon>Magnoliopsida</taxon>
        <taxon>eudicotyledons</taxon>
        <taxon>Gunneridae</taxon>
        <taxon>Pentapetalae</taxon>
        <taxon>rosids</taxon>
        <taxon>fabids</taxon>
        <taxon>Fagales</taxon>
        <taxon>Myricaceae</taxon>
        <taxon>Morella</taxon>
    </lineage>
</organism>